<feature type="region of interest" description="Disordered" evidence="1">
    <location>
        <begin position="264"/>
        <end position="371"/>
    </location>
</feature>
<gene>
    <name evidence="3" type="ORF">TorRG33x02_022380</name>
</gene>
<evidence type="ECO:0000313" key="4">
    <source>
        <dbReference type="Proteomes" id="UP000237000"/>
    </source>
</evidence>
<accession>A0A2P5FVX5</accession>
<dbReference type="SMART" id="SM01054">
    <property type="entry name" value="CaM_binding"/>
    <property type="match status" value="1"/>
</dbReference>
<evidence type="ECO:0000313" key="3">
    <source>
        <dbReference type="EMBL" id="POO01946.1"/>
    </source>
</evidence>
<dbReference type="EMBL" id="JXTC01000006">
    <property type="protein sequence ID" value="POO01946.1"/>
    <property type="molecule type" value="Genomic_DNA"/>
</dbReference>
<dbReference type="FunCoup" id="A0A2P5FVX5">
    <property type="interactions" value="8"/>
</dbReference>
<feature type="region of interest" description="Disordered" evidence="1">
    <location>
        <begin position="138"/>
        <end position="217"/>
    </location>
</feature>
<feature type="region of interest" description="Disordered" evidence="1">
    <location>
        <begin position="449"/>
        <end position="516"/>
    </location>
</feature>
<feature type="region of interest" description="Disordered" evidence="1">
    <location>
        <begin position="98"/>
        <end position="124"/>
    </location>
</feature>
<feature type="compositionally biased region" description="Polar residues" evidence="1">
    <location>
        <begin position="98"/>
        <end position="107"/>
    </location>
</feature>
<dbReference type="Pfam" id="PF07839">
    <property type="entry name" value="CaM_binding"/>
    <property type="match status" value="1"/>
</dbReference>
<evidence type="ECO:0000259" key="2">
    <source>
        <dbReference type="SMART" id="SM01054"/>
    </source>
</evidence>
<dbReference type="OrthoDB" id="766386at2759"/>
<organism evidence="3 4">
    <name type="scientific">Trema orientale</name>
    <name type="common">Charcoal tree</name>
    <name type="synonym">Celtis orientalis</name>
    <dbReference type="NCBI Taxonomy" id="63057"/>
    <lineage>
        <taxon>Eukaryota</taxon>
        <taxon>Viridiplantae</taxon>
        <taxon>Streptophyta</taxon>
        <taxon>Embryophyta</taxon>
        <taxon>Tracheophyta</taxon>
        <taxon>Spermatophyta</taxon>
        <taxon>Magnoliopsida</taxon>
        <taxon>eudicotyledons</taxon>
        <taxon>Gunneridae</taxon>
        <taxon>Pentapetalae</taxon>
        <taxon>rosids</taxon>
        <taxon>fabids</taxon>
        <taxon>Rosales</taxon>
        <taxon>Cannabaceae</taxon>
        <taxon>Trema</taxon>
    </lineage>
</organism>
<protein>
    <submittedName>
        <fullName evidence="3">Calmodulin-binding domain</fullName>
    </submittedName>
</protein>
<name>A0A2P5FVX5_TREOI</name>
<dbReference type="STRING" id="63057.A0A2P5FVX5"/>
<feature type="compositionally biased region" description="Low complexity" evidence="1">
    <location>
        <begin position="330"/>
        <end position="347"/>
    </location>
</feature>
<feature type="domain" description="Calmodulin-binding" evidence="2">
    <location>
        <begin position="453"/>
        <end position="567"/>
    </location>
</feature>
<dbReference type="InterPro" id="IPR012417">
    <property type="entry name" value="CaM-bd_dom_pln"/>
</dbReference>
<feature type="compositionally biased region" description="Polar residues" evidence="1">
    <location>
        <begin position="138"/>
        <end position="156"/>
    </location>
</feature>
<dbReference type="PANTHER" id="PTHR33349">
    <property type="entry name" value="EMB|CAB62594.1"/>
    <property type="match status" value="1"/>
</dbReference>
<sequence>MAESSTEIPLVQETIKPENVGVQRNANEKANFPSGGMKVLSRYLRASTGSCHDYCKYGRKHEVEAKARVPIRNFIMERGGEGWGVETAASAERKINFSISSKPSPGSETRKEVSSSSKRGTLSLEEDLSAFEGIDVSVQENPNNPNLEPKQSNLSSLPGHGCSINERNRETGKGKAVVEGQYSRRTSKNRSKERRTSLLGERKALVPPTAPLSTKNSVRRALCTIARKTQNKIKDAEPENASNENIPEKTLYIIESTLENRTLEPTQDAVHTPNNSSPSSTSTTRSTPYSQKISRPSRSGIPASRSPPSPSSPGNKGLRRTRQETHGTKPPLSSLQLSLSSTSPSEYPDSKENGVTSLHQTKLTEKKKASLQAEHRIRARGAGKLVSESKDCSVQKMRFRRGTVLDLKPENNTPRRLKFRRVKLLGEIQNGKEDIPKGSIESNEVVFKDQNGEGKGATIKRSLRRKESSEGELISAKTSSHKAVLRHQGAEGTTRRRSFRRKETNGSELAGTRTNSEKVVLRHQNVAGKKEVQSLFNNVIEETASKLVESRKSKVKALVGAFETVISLQDT</sequence>
<feature type="compositionally biased region" description="Basic and acidic residues" evidence="1">
    <location>
        <begin position="194"/>
        <end position="204"/>
    </location>
</feature>
<keyword evidence="4" id="KW-1185">Reference proteome</keyword>
<dbReference type="Proteomes" id="UP000237000">
    <property type="component" value="Unassembled WGS sequence"/>
</dbReference>
<feature type="compositionally biased region" description="Basic and acidic residues" evidence="1">
    <location>
        <begin position="362"/>
        <end position="371"/>
    </location>
</feature>
<reference evidence="4" key="1">
    <citation type="submission" date="2016-06" db="EMBL/GenBank/DDBJ databases">
        <title>Parallel loss of symbiosis genes in relatives of nitrogen-fixing non-legume Parasponia.</title>
        <authorList>
            <person name="Van Velzen R."/>
            <person name="Holmer R."/>
            <person name="Bu F."/>
            <person name="Rutten L."/>
            <person name="Van Zeijl A."/>
            <person name="Liu W."/>
            <person name="Santuari L."/>
            <person name="Cao Q."/>
            <person name="Sharma T."/>
            <person name="Shen D."/>
            <person name="Roswanjaya Y."/>
            <person name="Wardhani T."/>
            <person name="Kalhor M.S."/>
            <person name="Jansen J."/>
            <person name="Van den Hoogen J."/>
            <person name="Gungor B."/>
            <person name="Hartog M."/>
            <person name="Hontelez J."/>
            <person name="Verver J."/>
            <person name="Yang W.-C."/>
            <person name="Schijlen E."/>
            <person name="Repin R."/>
            <person name="Schilthuizen M."/>
            <person name="Schranz E."/>
            <person name="Heidstra R."/>
            <person name="Miyata K."/>
            <person name="Fedorova E."/>
            <person name="Kohlen W."/>
            <person name="Bisseling T."/>
            <person name="Smit S."/>
            <person name="Geurts R."/>
        </authorList>
    </citation>
    <scope>NUCLEOTIDE SEQUENCE [LARGE SCALE GENOMIC DNA]</scope>
    <source>
        <strain evidence="4">cv. RG33-2</strain>
    </source>
</reference>
<dbReference type="GO" id="GO:0005516">
    <property type="term" value="F:calmodulin binding"/>
    <property type="evidence" value="ECO:0007669"/>
    <property type="project" value="InterPro"/>
</dbReference>
<comment type="caution">
    <text evidence="3">The sequence shown here is derived from an EMBL/GenBank/DDBJ whole genome shotgun (WGS) entry which is preliminary data.</text>
</comment>
<evidence type="ECO:0000256" key="1">
    <source>
        <dbReference type="SAM" id="MobiDB-lite"/>
    </source>
</evidence>
<dbReference type="PANTHER" id="PTHR33349:SF41">
    <property type="entry name" value="EMB|CAB62594.1"/>
    <property type="match status" value="1"/>
</dbReference>
<feature type="compositionally biased region" description="Low complexity" evidence="1">
    <location>
        <begin position="272"/>
        <end position="304"/>
    </location>
</feature>
<dbReference type="InParanoid" id="A0A2P5FVX5"/>
<dbReference type="AlphaFoldDB" id="A0A2P5FVX5"/>
<proteinExistence type="predicted"/>